<organism evidence="1 2">
    <name type="scientific">Acaulospora colombiana</name>
    <dbReference type="NCBI Taxonomy" id="27376"/>
    <lineage>
        <taxon>Eukaryota</taxon>
        <taxon>Fungi</taxon>
        <taxon>Fungi incertae sedis</taxon>
        <taxon>Mucoromycota</taxon>
        <taxon>Glomeromycotina</taxon>
        <taxon>Glomeromycetes</taxon>
        <taxon>Diversisporales</taxon>
        <taxon>Acaulosporaceae</taxon>
        <taxon>Acaulospora</taxon>
    </lineage>
</organism>
<dbReference type="EMBL" id="CAJVPT010074785">
    <property type="protein sequence ID" value="CAG8784623.1"/>
    <property type="molecule type" value="Genomic_DNA"/>
</dbReference>
<keyword evidence="2" id="KW-1185">Reference proteome</keyword>
<gene>
    <name evidence="1" type="ORF">ACOLOM_LOCUS14486</name>
</gene>
<feature type="non-terminal residue" evidence="1">
    <location>
        <position position="1"/>
    </location>
</feature>
<evidence type="ECO:0000313" key="1">
    <source>
        <dbReference type="EMBL" id="CAG8784623.1"/>
    </source>
</evidence>
<dbReference type="Proteomes" id="UP000789525">
    <property type="component" value="Unassembled WGS sequence"/>
</dbReference>
<evidence type="ECO:0000313" key="2">
    <source>
        <dbReference type="Proteomes" id="UP000789525"/>
    </source>
</evidence>
<name>A0ACA9RB85_9GLOM</name>
<feature type="non-terminal residue" evidence="1">
    <location>
        <position position="98"/>
    </location>
</feature>
<protein>
    <submittedName>
        <fullName evidence="1">14881_t:CDS:1</fullName>
    </submittedName>
</protein>
<accession>A0ACA9RB85</accession>
<proteinExistence type="predicted"/>
<sequence length="98" mass="11230">TNEQADSDGIKQAPIDCLQVVVIEDALAWRRYESHRKALQTMSSNGARLLSSHELCHQHDNTAAWLVYLWNVVDIYLTDKEALDDEPLFDRLFLSSVQ</sequence>
<reference evidence="1" key="1">
    <citation type="submission" date="2021-06" db="EMBL/GenBank/DDBJ databases">
        <authorList>
            <person name="Kallberg Y."/>
            <person name="Tangrot J."/>
            <person name="Rosling A."/>
        </authorList>
    </citation>
    <scope>NUCLEOTIDE SEQUENCE</scope>
    <source>
        <strain evidence="1">CL356</strain>
    </source>
</reference>
<comment type="caution">
    <text evidence="1">The sequence shown here is derived from an EMBL/GenBank/DDBJ whole genome shotgun (WGS) entry which is preliminary data.</text>
</comment>